<dbReference type="InterPro" id="IPR001539">
    <property type="entry name" value="Peptidase_U32"/>
</dbReference>
<evidence type="ECO:0000313" key="2">
    <source>
        <dbReference type="EMBL" id="MDX8419898.1"/>
    </source>
</evidence>
<protein>
    <submittedName>
        <fullName evidence="2">U32 family peptidase</fullName>
    </submittedName>
</protein>
<reference evidence="2 3" key="1">
    <citation type="submission" date="2022-03" db="EMBL/GenBank/DDBJ databases">
        <title>Novel taxa within the pig intestine.</title>
        <authorList>
            <person name="Wylensek D."/>
            <person name="Bishof K."/>
            <person name="Afrizal A."/>
            <person name="Clavel T."/>
        </authorList>
    </citation>
    <scope>NUCLEOTIDE SEQUENCE [LARGE SCALE GENOMIC DNA]</scope>
    <source>
        <strain evidence="2 3">CLA-KB-P133</strain>
    </source>
</reference>
<evidence type="ECO:0000313" key="3">
    <source>
        <dbReference type="Proteomes" id="UP001286174"/>
    </source>
</evidence>
<dbReference type="PANTHER" id="PTHR30217">
    <property type="entry name" value="PEPTIDASE U32 FAMILY"/>
    <property type="match status" value="1"/>
</dbReference>
<proteinExistence type="predicted"/>
<dbReference type="PANTHER" id="PTHR30217:SF10">
    <property type="entry name" value="23S RRNA 5-HYDROXYCYTIDINE C2501 SYNTHASE"/>
    <property type="match status" value="1"/>
</dbReference>
<dbReference type="InterPro" id="IPR051454">
    <property type="entry name" value="RNA/ubiquinone_mod_enzymes"/>
</dbReference>
<dbReference type="EMBL" id="JALBUR010000016">
    <property type="protein sequence ID" value="MDX8419898.1"/>
    <property type="molecule type" value="Genomic_DNA"/>
</dbReference>
<gene>
    <name evidence="2" type="ORF">MOZ60_07295</name>
</gene>
<evidence type="ECO:0000259" key="1">
    <source>
        <dbReference type="Pfam" id="PF12392"/>
    </source>
</evidence>
<sequence length="725" mass="81196">MKKIELLAPAGNMESLKAAVQAGCDAVYLGMTNYSARAFAGNFDREQLVEAVHYCHVRNVRVYVTMNTMLYETEIERAKETVDFLYHSDVDALLIQDLGLFHLVHTMYPDFEIHCSTQMHIHNLAGVQVMKNEGASRVVMARESPIELIEKACQMGIDIEVFVYGAICISYSGQCLFSASMKNRSANRGMCAQCCRLKYFPDGTHHFQEGDYILSPRDLNVIDEIPQLIKAGVASLKIEGRMKRPEYVYLVIRTFREAIDACQQGREYHVSRKRQEELLEMFNRGFSKGHLFHDDVKERMSQYRPNHRGIQIGTVESFNHGEVTVKLSAPLHQHDGLRILHTPADIGLTAVKIFRKGKLVSSADKGDIVSLPLHGKDRPKPGEPLQKTSDTVLLAEIDEEIAHNSRKVPLSAEYHAMPGETMKLCLKDADGHEVTVETDTALEMAKKAPMQKAQIESSLAKTGDTCFVIDSFSGEAGNVFIAVSQLNALRRNALAKMEAARAVLHKRTQARPYDFHLDPTPAPKQRILIEEDDFASESKPYDDACFITQGHGLTPVINQEQMPGGFLADTVISQMGDFSCEMKDCIAGMTLNLANSYALAFVLSHPGIVGAVFSSECSNEQIHQTLTAFASRYGFVPYTYALVYGRRVLMHIKDRFTSEKITSMQDLHGSVYPVRYNGSSTEIVENEPVHRANPYCYGSYVILDEWTKDPSSVQEEVNEEILGRI</sequence>
<organism evidence="2 3">
    <name type="scientific">Grylomicrobium aquisgranensis</name>
    <dbReference type="NCBI Taxonomy" id="2926318"/>
    <lineage>
        <taxon>Bacteria</taxon>
        <taxon>Bacillati</taxon>
        <taxon>Bacillota</taxon>
        <taxon>Erysipelotrichia</taxon>
        <taxon>Erysipelotrichales</taxon>
        <taxon>Erysipelotrichaceae</taxon>
        <taxon>Grylomicrobium</taxon>
    </lineage>
</organism>
<dbReference type="InterPro" id="IPR020988">
    <property type="entry name" value="Pept_U32_collagenase"/>
</dbReference>
<comment type="caution">
    <text evidence="2">The sequence shown here is derived from an EMBL/GenBank/DDBJ whole genome shotgun (WGS) entry which is preliminary data.</text>
</comment>
<keyword evidence="3" id="KW-1185">Reference proteome</keyword>
<name>A0AB35U480_9FIRM</name>
<dbReference type="RefSeq" id="WP_370596158.1">
    <property type="nucleotide sequence ID" value="NZ_JALBUR010000016.1"/>
</dbReference>
<dbReference type="Proteomes" id="UP001286174">
    <property type="component" value="Unassembled WGS sequence"/>
</dbReference>
<dbReference type="Pfam" id="PF01136">
    <property type="entry name" value="Peptidase_U32"/>
    <property type="match status" value="1"/>
</dbReference>
<feature type="domain" description="Peptidase U32 collagenase" evidence="1">
    <location>
        <begin position="387"/>
        <end position="501"/>
    </location>
</feature>
<dbReference type="AlphaFoldDB" id="A0AB35U480"/>
<dbReference type="Pfam" id="PF12392">
    <property type="entry name" value="DUF3656"/>
    <property type="match status" value="1"/>
</dbReference>
<accession>A0AB35U480</accession>